<dbReference type="InterPro" id="IPR002048">
    <property type="entry name" value="EF_hand_dom"/>
</dbReference>
<sequence>MSESCPLRPVESRPGSSSYSVLVQFLAAAAASMAKYLTQDQINDFKECFSLYDRQRKGKIEAKELITVMRCLGSNPTPSEVQRHLLSHSIVLRGRHGDYVEVLDSLRGRHGDYVQVLDSLRGRHGDYVQVLDSLRGRHRDYVQVLDSLRGRHGDYVQVLDSLRDVTETTSRDYVQVLDSLRGRHRDYVQVLDSLRGRHGDYVQGLDSLRGRHRDYVQVLDSLRGRHRDYVQVLDSLRGRHRDYVQVLDSLRGHCGGELDFSTLLSIMHRQLQQEAPEEEILEALRMADKEQTGFIMASELRAKLTLLGEKLTDREGLSVCP</sequence>
<dbReference type="GO" id="GO:0016460">
    <property type="term" value="C:myosin II complex"/>
    <property type="evidence" value="ECO:0007669"/>
    <property type="project" value="TreeGrafter"/>
</dbReference>
<evidence type="ECO:0000313" key="4">
    <source>
        <dbReference type="Proteomes" id="UP000298787"/>
    </source>
</evidence>
<dbReference type="Gene3D" id="1.10.238.10">
    <property type="entry name" value="EF-hand"/>
    <property type="match status" value="2"/>
</dbReference>
<protein>
    <submittedName>
        <fullName evidence="3">Calmodulin-like protein 4</fullName>
    </submittedName>
</protein>
<reference evidence="3 4" key="1">
    <citation type="submission" date="2019-01" db="EMBL/GenBank/DDBJ databases">
        <title>Genome Assembly of Collichthys lucidus.</title>
        <authorList>
            <person name="Cai M."/>
            <person name="Xiao S."/>
        </authorList>
    </citation>
    <scope>NUCLEOTIDE SEQUENCE [LARGE SCALE GENOMIC DNA]</scope>
    <source>
        <strain evidence="3">JT15FE1705JMU</strain>
        <tissue evidence="3">Muscle</tissue>
    </source>
</reference>
<dbReference type="PANTHER" id="PTHR23048">
    <property type="entry name" value="MYOSIN LIGHT CHAIN 1, 3"/>
    <property type="match status" value="1"/>
</dbReference>
<keyword evidence="1" id="KW-0677">Repeat</keyword>
<evidence type="ECO:0000256" key="1">
    <source>
        <dbReference type="ARBA" id="ARBA00022737"/>
    </source>
</evidence>
<gene>
    <name evidence="3" type="ORF">D9C73_027969</name>
</gene>
<proteinExistence type="predicted"/>
<dbReference type="EMBL" id="ML241084">
    <property type="protein sequence ID" value="TKS65780.1"/>
    <property type="molecule type" value="Genomic_DNA"/>
</dbReference>
<keyword evidence="4" id="KW-1185">Reference proteome</keyword>
<dbReference type="SMART" id="SM00054">
    <property type="entry name" value="EFh"/>
    <property type="match status" value="2"/>
</dbReference>
<dbReference type="InterPro" id="IPR011992">
    <property type="entry name" value="EF-hand-dom_pair"/>
</dbReference>
<organism evidence="3 4">
    <name type="scientific">Collichthys lucidus</name>
    <name type="common">Big head croaker</name>
    <name type="synonym">Sciaena lucida</name>
    <dbReference type="NCBI Taxonomy" id="240159"/>
    <lineage>
        <taxon>Eukaryota</taxon>
        <taxon>Metazoa</taxon>
        <taxon>Chordata</taxon>
        <taxon>Craniata</taxon>
        <taxon>Vertebrata</taxon>
        <taxon>Euteleostomi</taxon>
        <taxon>Actinopterygii</taxon>
        <taxon>Neopterygii</taxon>
        <taxon>Teleostei</taxon>
        <taxon>Neoteleostei</taxon>
        <taxon>Acanthomorphata</taxon>
        <taxon>Eupercaria</taxon>
        <taxon>Sciaenidae</taxon>
        <taxon>Collichthys</taxon>
    </lineage>
</organism>
<dbReference type="CDD" id="cd00051">
    <property type="entry name" value="EFh"/>
    <property type="match status" value="1"/>
</dbReference>
<name>A0A4U5TWE3_COLLU</name>
<dbReference type="InterPro" id="IPR050230">
    <property type="entry name" value="CALM/Myosin/TropC-like"/>
</dbReference>
<dbReference type="STRING" id="240159.A0A4U5TWE3"/>
<dbReference type="PANTHER" id="PTHR23048:SF45">
    <property type="entry name" value="CALMODULIN LIKE 4"/>
    <property type="match status" value="1"/>
</dbReference>
<evidence type="ECO:0000313" key="3">
    <source>
        <dbReference type="EMBL" id="TKS65780.1"/>
    </source>
</evidence>
<dbReference type="GO" id="GO:0005509">
    <property type="term" value="F:calcium ion binding"/>
    <property type="evidence" value="ECO:0007669"/>
    <property type="project" value="InterPro"/>
</dbReference>
<dbReference type="FunFam" id="1.10.238.10:FF:000178">
    <property type="entry name" value="Calmodulin-2 A"/>
    <property type="match status" value="1"/>
</dbReference>
<accession>A0A4U5TWE3</accession>
<dbReference type="AlphaFoldDB" id="A0A4U5TWE3"/>
<feature type="domain" description="EF-hand" evidence="2">
    <location>
        <begin position="275"/>
        <end position="310"/>
    </location>
</feature>
<feature type="domain" description="EF-hand" evidence="2">
    <location>
        <begin position="40"/>
        <end position="75"/>
    </location>
</feature>
<dbReference type="Pfam" id="PF13405">
    <property type="entry name" value="EF-hand_6"/>
    <property type="match status" value="1"/>
</dbReference>
<dbReference type="Proteomes" id="UP000298787">
    <property type="component" value="Unassembled WGS sequence"/>
</dbReference>
<dbReference type="PROSITE" id="PS50222">
    <property type="entry name" value="EF_HAND_2"/>
    <property type="match status" value="2"/>
</dbReference>
<dbReference type="SUPFAM" id="SSF47473">
    <property type="entry name" value="EF-hand"/>
    <property type="match status" value="1"/>
</dbReference>
<evidence type="ECO:0000259" key="2">
    <source>
        <dbReference type="PROSITE" id="PS50222"/>
    </source>
</evidence>
<dbReference type="FunFam" id="1.10.238.10:FF:000001">
    <property type="entry name" value="Calmodulin 1"/>
    <property type="match status" value="1"/>
</dbReference>